<evidence type="ECO:0000256" key="1">
    <source>
        <dbReference type="SAM" id="SignalP"/>
    </source>
</evidence>
<dbReference type="AlphaFoldDB" id="A0A8H4L5G5"/>
<feature type="chain" id="PRO_5034447149" evidence="1">
    <location>
        <begin position="19"/>
        <end position="143"/>
    </location>
</feature>
<protein>
    <submittedName>
        <fullName evidence="2">Uncharacterized protein</fullName>
    </submittedName>
</protein>
<dbReference type="OrthoDB" id="4966065at2759"/>
<reference evidence="2 3" key="1">
    <citation type="submission" date="2020-01" db="EMBL/GenBank/DDBJ databases">
        <title>Identification and distribution of gene clusters putatively required for synthesis of sphingolipid metabolism inhibitors in phylogenetically diverse species of the filamentous fungus Fusarium.</title>
        <authorList>
            <person name="Kim H.-S."/>
            <person name="Busman M."/>
            <person name="Brown D.W."/>
            <person name="Divon H."/>
            <person name="Uhlig S."/>
            <person name="Proctor R.H."/>
        </authorList>
    </citation>
    <scope>NUCLEOTIDE SEQUENCE [LARGE SCALE GENOMIC DNA]</scope>
    <source>
        <strain evidence="2 3">NRRL 20459</strain>
    </source>
</reference>
<sequence>MKLYSLAILAACFDTSMATIFCRGVVPGGDRNICSNTSPAWDSCIKSCANNCETGSLVRGCIYHDEVRIDGDFDCWCTYWGMLAQFHKDRDNKLFRLPCANCQLLLLALDILTGKTDYDTELYSKFPNFDGEQKKKNKNDNSS</sequence>
<evidence type="ECO:0000313" key="3">
    <source>
        <dbReference type="Proteomes" id="UP000554235"/>
    </source>
</evidence>
<accession>A0A8H4L5G5</accession>
<gene>
    <name evidence="2" type="ORF">FALBO_11210</name>
</gene>
<keyword evidence="1" id="KW-0732">Signal</keyword>
<evidence type="ECO:0000313" key="2">
    <source>
        <dbReference type="EMBL" id="KAF4461982.1"/>
    </source>
</evidence>
<feature type="signal peptide" evidence="1">
    <location>
        <begin position="1"/>
        <end position="18"/>
    </location>
</feature>
<dbReference type="EMBL" id="JAADYS010001613">
    <property type="protein sequence ID" value="KAF4461982.1"/>
    <property type="molecule type" value="Genomic_DNA"/>
</dbReference>
<proteinExistence type="predicted"/>
<organism evidence="2 3">
    <name type="scientific">Fusarium albosuccineum</name>
    <dbReference type="NCBI Taxonomy" id="1237068"/>
    <lineage>
        <taxon>Eukaryota</taxon>
        <taxon>Fungi</taxon>
        <taxon>Dikarya</taxon>
        <taxon>Ascomycota</taxon>
        <taxon>Pezizomycotina</taxon>
        <taxon>Sordariomycetes</taxon>
        <taxon>Hypocreomycetidae</taxon>
        <taxon>Hypocreales</taxon>
        <taxon>Nectriaceae</taxon>
        <taxon>Fusarium</taxon>
        <taxon>Fusarium decemcellulare species complex</taxon>
    </lineage>
</organism>
<dbReference type="Proteomes" id="UP000554235">
    <property type="component" value="Unassembled WGS sequence"/>
</dbReference>
<name>A0A8H4L5G5_9HYPO</name>
<comment type="caution">
    <text evidence="2">The sequence shown here is derived from an EMBL/GenBank/DDBJ whole genome shotgun (WGS) entry which is preliminary data.</text>
</comment>
<keyword evidence="3" id="KW-1185">Reference proteome</keyword>